<evidence type="ECO:0000313" key="3">
    <source>
        <dbReference type="Proteomes" id="UP000321606"/>
    </source>
</evidence>
<sequence length="240" mass="26759">MKKYFLLMLVSGILLGANEKELTIEKILNNENVVAAATASAKQSTAKKEEKKAAAVPKKTVNTATNNKAATPQNNAKTTANENVKAKQTNEVKKTATTKSSGAVSPQKDTANTVIDRDRTKQFNDPKNLEKGSYCNKPVGRHQFQEINDKGEYRADIKFQYCMINNEKKENMTVGIIGTDLNAISGYIKKYAYLHLKNADKLHQNTDGKSYYYDGVWAWSNSSDYPMSAWEEKTNTNKGK</sequence>
<dbReference type="AlphaFoldDB" id="A0A510JCD1"/>
<feature type="compositionally biased region" description="Basic and acidic residues" evidence="1">
    <location>
        <begin position="84"/>
        <end position="94"/>
    </location>
</feature>
<organism evidence="2 3">
    <name type="scientific">Pseudoleptotrichia goodfellowii</name>
    <dbReference type="NCBI Taxonomy" id="157692"/>
    <lineage>
        <taxon>Bacteria</taxon>
        <taxon>Fusobacteriati</taxon>
        <taxon>Fusobacteriota</taxon>
        <taxon>Fusobacteriia</taxon>
        <taxon>Fusobacteriales</taxon>
        <taxon>Leptotrichiaceae</taxon>
        <taxon>Pseudoleptotrichia</taxon>
    </lineage>
</organism>
<evidence type="ECO:0000313" key="2">
    <source>
        <dbReference type="EMBL" id="BBM36989.1"/>
    </source>
</evidence>
<protein>
    <submittedName>
        <fullName evidence="2">Uncharacterized protein</fullName>
    </submittedName>
</protein>
<reference evidence="2 3" key="1">
    <citation type="submission" date="2019-07" db="EMBL/GenBank/DDBJ databases">
        <title>Complete Genome Sequence of Leptotrichia goodfellowii Strain JCM 16774.</title>
        <authorList>
            <person name="Watanabe S."/>
            <person name="Cui L."/>
        </authorList>
    </citation>
    <scope>NUCLEOTIDE SEQUENCE [LARGE SCALE GENOMIC DNA]</scope>
    <source>
        <strain evidence="2 3">JCM16774</strain>
    </source>
</reference>
<dbReference type="Proteomes" id="UP000321606">
    <property type="component" value="Chromosome"/>
</dbReference>
<dbReference type="EMBL" id="AP019822">
    <property type="protein sequence ID" value="BBM36989.1"/>
    <property type="molecule type" value="Genomic_DNA"/>
</dbReference>
<name>A0A510JCD1_9FUSO</name>
<dbReference type="STRING" id="714315.GCA_000516535_01940"/>
<proteinExistence type="predicted"/>
<feature type="region of interest" description="Disordered" evidence="1">
    <location>
        <begin position="63"/>
        <end position="108"/>
    </location>
</feature>
<feature type="compositionally biased region" description="Low complexity" evidence="1">
    <location>
        <begin position="63"/>
        <end position="81"/>
    </location>
</feature>
<gene>
    <name evidence="2" type="ORF">JCM16774_1935</name>
</gene>
<dbReference type="KEGG" id="lgo:JCM16774_1935"/>
<dbReference type="OrthoDB" id="9884294at2"/>
<dbReference type="RefSeq" id="WP_051411785.1">
    <property type="nucleotide sequence ID" value="NZ_AP019822.1"/>
</dbReference>
<evidence type="ECO:0000256" key="1">
    <source>
        <dbReference type="SAM" id="MobiDB-lite"/>
    </source>
</evidence>
<feature type="compositionally biased region" description="Polar residues" evidence="1">
    <location>
        <begin position="95"/>
        <end position="108"/>
    </location>
</feature>
<accession>A0A510JCD1</accession>